<dbReference type="RefSeq" id="WP_210006900.1">
    <property type="nucleotide sequence ID" value="NZ_BSEO01000014.1"/>
</dbReference>
<dbReference type="AlphaFoldDB" id="A0A9W6HHM7"/>
<keyword evidence="1" id="KW-0812">Transmembrane</keyword>
<organism evidence="2 3">
    <name type="scientific">Microbacterium imperiale</name>
    <dbReference type="NCBI Taxonomy" id="33884"/>
    <lineage>
        <taxon>Bacteria</taxon>
        <taxon>Bacillati</taxon>
        <taxon>Actinomycetota</taxon>
        <taxon>Actinomycetes</taxon>
        <taxon>Micrococcales</taxon>
        <taxon>Microbacteriaceae</taxon>
        <taxon>Microbacterium</taxon>
    </lineage>
</organism>
<reference evidence="2" key="2">
    <citation type="submission" date="2023-01" db="EMBL/GenBank/DDBJ databases">
        <authorList>
            <person name="Sun Q."/>
            <person name="Evtushenko L."/>
        </authorList>
    </citation>
    <scope>NUCLEOTIDE SEQUENCE</scope>
    <source>
        <strain evidence="2">VKM Ac-1447</strain>
    </source>
</reference>
<protein>
    <submittedName>
        <fullName evidence="2">Uncharacterized protein</fullName>
    </submittedName>
</protein>
<comment type="caution">
    <text evidence="2">The sequence shown here is derived from an EMBL/GenBank/DDBJ whole genome shotgun (WGS) entry which is preliminary data.</text>
</comment>
<dbReference type="EMBL" id="BSEO01000014">
    <property type="protein sequence ID" value="GLJ80691.1"/>
    <property type="molecule type" value="Genomic_DNA"/>
</dbReference>
<evidence type="ECO:0000313" key="3">
    <source>
        <dbReference type="Proteomes" id="UP001142317"/>
    </source>
</evidence>
<feature type="transmembrane region" description="Helical" evidence="1">
    <location>
        <begin position="92"/>
        <end position="114"/>
    </location>
</feature>
<evidence type="ECO:0000313" key="2">
    <source>
        <dbReference type="EMBL" id="GLJ80691.1"/>
    </source>
</evidence>
<evidence type="ECO:0000256" key="1">
    <source>
        <dbReference type="SAM" id="Phobius"/>
    </source>
</evidence>
<feature type="transmembrane region" description="Helical" evidence="1">
    <location>
        <begin position="178"/>
        <end position="196"/>
    </location>
</feature>
<feature type="transmembrane region" description="Helical" evidence="1">
    <location>
        <begin position="120"/>
        <end position="142"/>
    </location>
</feature>
<keyword evidence="1" id="KW-1133">Transmembrane helix</keyword>
<feature type="transmembrane region" description="Helical" evidence="1">
    <location>
        <begin position="154"/>
        <end position="172"/>
    </location>
</feature>
<reference evidence="2" key="1">
    <citation type="journal article" date="2014" name="Int. J. Syst. Evol. Microbiol.">
        <title>Complete genome sequence of Corynebacterium casei LMG S-19264T (=DSM 44701T), isolated from a smear-ripened cheese.</title>
        <authorList>
            <consortium name="US DOE Joint Genome Institute (JGI-PGF)"/>
            <person name="Walter F."/>
            <person name="Albersmeier A."/>
            <person name="Kalinowski J."/>
            <person name="Ruckert C."/>
        </authorList>
    </citation>
    <scope>NUCLEOTIDE SEQUENCE</scope>
    <source>
        <strain evidence="2">VKM Ac-1447</strain>
    </source>
</reference>
<name>A0A9W6HHM7_9MICO</name>
<dbReference type="Proteomes" id="UP001142317">
    <property type="component" value="Unassembled WGS sequence"/>
</dbReference>
<keyword evidence="1" id="KW-0472">Membrane</keyword>
<accession>A0A9W6HHM7</accession>
<keyword evidence="3" id="KW-1185">Reference proteome</keyword>
<proteinExistence type="predicted"/>
<sequence length="316" mass="33635">MAQHRLIPADRWEPFSDEHLARVVPVATDRIVRASAATDFTPRQAEMVIFDASGMSADGVRIWHAARRLGESANARARSSARLRFGGRTSSIGWIGWVLLLAALTGGLAFAVALQAEDAVLTAAFSAATAMAVLVAAAGARGRPLDRALWRPQAVALVGTAVAVVFVGGGATAPAMTVLVGAPIIVGTSLVAGMIIRGAKPQQAREVDDSLTAAYRAVIADLPAHVERLERETSAALPPERARFVERARTAVFERVRADERVRERARRRLAPHGDAHGAGGVIIADFADPLTWMPEALARSAYTTDDPRHPDNRDG</sequence>
<gene>
    <name evidence="2" type="ORF">GCM10017586_23740</name>
</gene>